<evidence type="ECO:0000259" key="1">
    <source>
        <dbReference type="Pfam" id="PF20454"/>
    </source>
</evidence>
<dbReference type="EMBL" id="CP036271">
    <property type="protein sequence ID" value="QDT54645.1"/>
    <property type="molecule type" value="Genomic_DNA"/>
</dbReference>
<gene>
    <name evidence="2" type="ORF">Pan44_26800</name>
</gene>
<dbReference type="RefSeq" id="WP_145030484.1">
    <property type="nucleotide sequence ID" value="NZ_CP036271.1"/>
</dbReference>
<sequence>MGVYKGASVAGWELLVAAAKGPSEVDLLHELLKRATSPVATVQDLIPLLKSNAEADTLSMIVGRAKSAFEATGGDRYSRHKARMAAKQRALSVEGREIGPLPPVRDPDRKEACRKDLRLALTTYFPRAFPLAFSDNHLLCVKKAQLVVLVGALFALAMPRGTGKTTICQRTAIWSVLYGHRHFVVLLGATEEKGQLSLQVIDFEIEKNDLLLEDFPEVCYPFRKLEGQHNRSRGQLLDGSPTAIKYGKKTLVLPSVAGSAASGSLFYAGGLMTAVRGAQHILPDGTIIRPDLVLLDDIQTRESAESPPQSATRERIVAADILGLAGPGESIAALMPITVIARGDAAENILNRERHPEWRGERTRLVEQFPTDMELWEDYNEIRKQYLREDDEALGCPKEATAFYRKHRAAMDKGAVVTWPERFGKDEISGVQYAMNLFFRDEEAFWSEYQNEPKNLLDDDQFLDEDQLAVKVSGYARRVIPLGVEYLTSFVDVHKRALYWMVCGWETNFTGYILDYGVFPKQNRPTFTVRTARPTLQETYRGVGLEAAVYKGLWELHDHLWALEWEREDGTAFSIQRALVDCGWGQTEQTVKKFCREWSLQRMAGLVMPSRGRYIKSAQIPISQFKRRAGELLGEEWIAKRVGKIGREVQFDTFHWKTFLHRRYATDIGDPGCLTAYGERQKNGKAKTEHLVLAQHLDAEYREPDNSGGRPVDLWKLKPSRTENHFFDCAVGNCVAASMLGARIVQTSTAVAQKQILSLAERRAAALSKKGRKAA</sequence>
<dbReference type="Proteomes" id="UP000315700">
    <property type="component" value="Chromosome"/>
</dbReference>
<evidence type="ECO:0000313" key="3">
    <source>
        <dbReference type="Proteomes" id="UP000315700"/>
    </source>
</evidence>
<protein>
    <submittedName>
        <fullName evidence="2">Phage terminase large subunit (GpA)</fullName>
    </submittedName>
</protein>
<organism evidence="2 3">
    <name type="scientific">Caulifigura coniformis</name>
    <dbReference type="NCBI Taxonomy" id="2527983"/>
    <lineage>
        <taxon>Bacteria</taxon>
        <taxon>Pseudomonadati</taxon>
        <taxon>Planctomycetota</taxon>
        <taxon>Planctomycetia</taxon>
        <taxon>Planctomycetales</taxon>
        <taxon>Planctomycetaceae</taxon>
        <taxon>Caulifigura</taxon>
    </lineage>
</organism>
<dbReference type="InterPro" id="IPR046454">
    <property type="entry name" value="GpA_endonuclease"/>
</dbReference>
<dbReference type="AlphaFoldDB" id="A0A517SEU0"/>
<dbReference type="InParanoid" id="A0A517SEU0"/>
<proteinExistence type="predicted"/>
<name>A0A517SEU0_9PLAN</name>
<accession>A0A517SEU0</accession>
<dbReference type="OrthoDB" id="234808at2"/>
<dbReference type="Pfam" id="PF20454">
    <property type="entry name" value="GpA_nuclease"/>
    <property type="match status" value="1"/>
</dbReference>
<dbReference type="KEGG" id="ccos:Pan44_26800"/>
<dbReference type="GO" id="GO:0004519">
    <property type="term" value="F:endonuclease activity"/>
    <property type="evidence" value="ECO:0007669"/>
    <property type="project" value="InterPro"/>
</dbReference>
<feature type="domain" description="Terminase large subunit GpA endonuclease" evidence="1">
    <location>
        <begin position="463"/>
        <end position="743"/>
    </location>
</feature>
<keyword evidence="3" id="KW-1185">Reference proteome</keyword>
<reference evidence="2 3" key="1">
    <citation type="submission" date="2019-02" db="EMBL/GenBank/DDBJ databases">
        <title>Deep-cultivation of Planctomycetes and their phenomic and genomic characterization uncovers novel biology.</title>
        <authorList>
            <person name="Wiegand S."/>
            <person name="Jogler M."/>
            <person name="Boedeker C."/>
            <person name="Pinto D."/>
            <person name="Vollmers J."/>
            <person name="Rivas-Marin E."/>
            <person name="Kohn T."/>
            <person name="Peeters S.H."/>
            <person name="Heuer A."/>
            <person name="Rast P."/>
            <person name="Oberbeckmann S."/>
            <person name="Bunk B."/>
            <person name="Jeske O."/>
            <person name="Meyerdierks A."/>
            <person name="Storesund J.E."/>
            <person name="Kallscheuer N."/>
            <person name="Luecker S."/>
            <person name="Lage O.M."/>
            <person name="Pohl T."/>
            <person name="Merkel B.J."/>
            <person name="Hornburger P."/>
            <person name="Mueller R.-W."/>
            <person name="Bruemmer F."/>
            <person name="Labrenz M."/>
            <person name="Spormann A.M."/>
            <person name="Op den Camp H."/>
            <person name="Overmann J."/>
            <person name="Amann R."/>
            <person name="Jetten M.S.M."/>
            <person name="Mascher T."/>
            <person name="Medema M.H."/>
            <person name="Devos D.P."/>
            <person name="Kaster A.-K."/>
            <person name="Ovreas L."/>
            <person name="Rohde M."/>
            <person name="Galperin M.Y."/>
            <person name="Jogler C."/>
        </authorList>
    </citation>
    <scope>NUCLEOTIDE SEQUENCE [LARGE SCALE GENOMIC DNA]</scope>
    <source>
        <strain evidence="2 3">Pan44</strain>
    </source>
</reference>
<evidence type="ECO:0000313" key="2">
    <source>
        <dbReference type="EMBL" id="QDT54645.1"/>
    </source>
</evidence>